<feature type="compositionally biased region" description="Polar residues" evidence="1">
    <location>
        <begin position="232"/>
        <end position="256"/>
    </location>
</feature>
<feature type="compositionally biased region" description="Basic and acidic residues" evidence="1">
    <location>
        <begin position="185"/>
        <end position="195"/>
    </location>
</feature>
<feature type="region of interest" description="Disordered" evidence="1">
    <location>
        <begin position="1"/>
        <end position="39"/>
    </location>
</feature>
<dbReference type="PANTHER" id="PTHR14336:SF8">
    <property type="entry name" value="PROTEIN OPY1"/>
    <property type="match status" value="1"/>
</dbReference>
<dbReference type="OrthoDB" id="2157866at2759"/>
<evidence type="ECO:0000259" key="2">
    <source>
        <dbReference type="PROSITE" id="PS50003"/>
    </source>
</evidence>
<dbReference type="CDD" id="cd13299">
    <property type="entry name" value="PH2_PH_fungal"/>
    <property type="match status" value="1"/>
</dbReference>
<dbReference type="Gene3D" id="2.30.29.30">
    <property type="entry name" value="Pleckstrin-homology domain (PH domain)/Phosphotyrosine-binding domain (PTB)"/>
    <property type="match status" value="2"/>
</dbReference>
<protein>
    <recommendedName>
        <fullName evidence="2">PH domain-containing protein</fullName>
    </recommendedName>
</protein>
<organism evidence="3 4">
    <name type="scientific">Monascus purpureus</name>
    <name type="common">Red mold</name>
    <name type="synonym">Monascus anka</name>
    <dbReference type="NCBI Taxonomy" id="5098"/>
    <lineage>
        <taxon>Eukaryota</taxon>
        <taxon>Fungi</taxon>
        <taxon>Dikarya</taxon>
        <taxon>Ascomycota</taxon>
        <taxon>Pezizomycotina</taxon>
        <taxon>Eurotiomycetes</taxon>
        <taxon>Eurotiomycetidae</taxon>
        <taxon>Eurotiales</taxon>
        <taxon>Aspergillaceae</taxon>
        <taxon>Monascus</taxon>
    </lineage>
</organism>
<keyword evidence="4" id="KW-1185">Reference proteome</keyword>
<feature type="region of interest" description="Disordered" evidence="1">
    <location>
        <begin position="181"/>
        <end position="210"/>
    </location>
</feature>
<evidence type="ECO:0000313" key="4">
    <source>
        <dbReference type="Proteomes" id="UP000319663"/>
    </source>
</evidence>
<dbReference type="Proteomes" id="UP000319663">
    <property type="component" value="Unassembled WGS sequence"/>
</dbReference>
<dbReference type="PROSITE" id="PS50003">
    <property type="entry name" value="PH_DOMAIN"/>
    <property type="match status" value="2"/>
</dbReference>
<reference evidence="3 4" key="1">
    <citation type="submission" date="2019-06" db="EMBL/GenBank/DDBJ databases">
        <title>Wine fermentation using esterase from Monascus purpureus.</title>
        <authorList>
            <person name="Geng C."/>
            <person name="Zhang Y."/>
        </authorList>
    </citation>
    <scope>NUCLEOTIDE SEQUENCE [LARGE SCALE GENOMIC DNA]</scope>
    <source>
        <strain evidence="3">HQ1</strain>
    </source>
</reference>
<feature type="domain" description="PH" evidence="2">
    <location>
        <begin position="278"/>
        <end position="377"/>
    </location>
</feature>
<dbReference type="CDD" id="cd13298">
    <property type="entry name" value="PH1_PH_fungal"/>
    <property type="match status" value="1"/>
</dbReference>
<feature type="region of interest" description="Disordered" evidence="1">
    <location>
        <begin position="232"/>
        <end position="270"/>
    </location>
</feature>
<dbReference type="SMART" id="SM00233">
    <property type="entry name" value="PH"/>
    <property type="match status" value="2"/>
</dbReference>
<accession>A0A507R6Q5</accession>
<dbReference type="Pfam" id="PF00169">
    <property type="entry name" value="PH"/>
    <property type="match status" value="2"/>
</dbReference>
<feature type="domain" description="PH" evidence="2">
    <location>
        <begin position="60"/>
        <end position="161"/>
    </location>
</feature>
<evidence type="ECO:0000256" key="1">
    <source>
        <dbReference type="SAM" id="MobiDB-lite"/>
    </source>
</evidence>
<dbReference type="InterPro" id="IPR011993">
    <property type="entry name" value="PH-like_dom_sf"/>
</dbReference>
<feature type="compositionally biased region" description="Polar residues" evidence="1">
    <location>
        <begin position="17"/>
        <end position="31"/>
    </location>
</feature>
<name>A0A507R6Q5_MONPU</name>
<proteinExistence type="predicted"/>
<sequence>MMDQTLVAQPPPGSAGRTKSQPTNPTQSKLTLPSPPSRNGHLSLDVFSPVNENGSFEFDRVLKSGKVYRRTKNKRAFIASWKPAYLVLRPNLLSVYKDEEATRLRLSINLSDVTAIAAVRHPGSTREHVFGIFTPSKNYRFQALSQKDVEDWIVRIRAETPVDETEEAFLALTRNLESRAAPKLPMDDTTDHSDVDALGGTNASDFRRPFSPGPRKNFLYVRDCSANDATSFSEWSDGPASSTRPHSAASFRNLSTPVKGERQLPSSSTASVLRDPERIVCQGYLQCLRLKGGVRQWKRLWVVVRPKSLSFYKDEQEYSAVKIISMSQVIDAAEIDPISRSKAFCFQIIAEEKPYRLCAPNEEALTKWLGSLKSIIVARKKLNPAATTPQ</sequence>
<gene>
    <name evidence="3" type="ORF">MPDQ_000031</name>
</gene>
<dbReference type="PANTHER" id="PTHR14336">
    <property type="entry name" value="TANDEM PH DOMAIN CONTAINING PROTEIN"/>
    <property type="match status" value="1"/>
</dbReference>
<dbReference type="STRING" id="5098.A0A507R6Q5"/>
<dbReference type="EMBL" id="VIFY01000001">
    <property type="protein sequence ID" value="TQB77491.1"/>
    <property type="molecule type" value="Genomic_DNA"/>
</dbReference>
<dbReference type="AlphaFoldDB" id="A0A507R6Q5"/>
<dbReference type="SUPFAM" id="SSF50729">
    <property type="entry name" value="PH domain-like"/>
    <property type="match status" value="2"/>
</dbReference>
<dbReference type="InterPro" id="IPR001849">
    <property type="entry name" value="PH_domain"/>
</dbReference>
<comment type="caution">
    <text evidence="3">The sequence shown here is derived from an EMBL/GenBank/DDBJ whole genome shotgun (WGS) entry which is preliminary data.</text>
</comment>
<evidence type="ECO:0000313" key="3">
    <source>
        <dbReference type="EMBL" id="TQB77491.1"/>
    </source>
</evidence>
<dbReference type="InterPro" id="IPR051707">
    <property type="entry name" value="PI-Interact_SigTrans_Reg"/>
</dbReference>